<name>A0ABV9F1A9_9SPHN</name>
<accession>A0ABV9F1A9</accession>
<dbReference type="InterPro" id="IPR036942">
    <property type="entry name" value="Beta-barrel_TonB_sf"/>
</dbReference>
<evidence type="ECO:0000256" key="11">
    <source>
        <dbReference type="PROSITE-ProRule" id="PRU01360"/>
    </source>
</evidence>
<evidence type="ECO:0000256" key="12">
    <source>
        <dbReference type="RuleBase" id="RU003357"/>
    </source>
</evidence>
<gene>
    <name evidence="16" type="ORF">ACFO3E_15480</name>
</gene>
<dbReference type="PANTHER" id="PTHR32552">
    <property type="entry name" value="FERRICHROME IRON RECEPTOR-RELATED"/>
    <property type="match status" value="1"/>
</dbReference>
<evidence type="ECO:0000256" key="3">
    <source>
        <dbReference type="ARBA" id="ARBA00022452"/>
    </source>
</evidence>
<keyword evidence="6" id="KW-0408">Iron</keyword>
<evidence type="ECO:0000256" key="6">
    <source>
        <dbReference type="ARBA" id="ARBA00023004"/>
    </source>
</evidence>
<evidence type="ECO:0000256" key="13">
    <source>
        <dbReference type="SAM" id="MobiDB-lite"/>
    </source>
</evidence>
<dbReference type="SUPFAM" id="SSF56935">
    <property type="entry name" value="Porins"/>
    <property type="match status" value="1"/>
</dbReference>
<evidence type="ECO:0000256" key="5">
    <source>
        <dbReference type="ARBA" id="ARBA00022692"/>
    </source>
</evidence>
<keyword evidence="3 11" id="KW-1134">Transmembrane beta strand</keyword>
<evidence type="ECO:0000256" key="9">
    <source>
        <dbReference type="ARBA" id="ARBA00023136"/>
    </source>
</evidence>
<organism evidence="16 17">
    <name type="scientific">Sphingobium tyrosinilyticum</name>
    <dbReference type="NCBI Taxonomy" id="2715436"/>
    <lineage>
        <taxon>Bacteria</taxon>
        <taxon>Pseudomonadati</taxon>
        <taxon>Pseudomonadota</taxon>
        <taxon>Alphaproteobacteria</taxon>
        <taxon>Sphingomonadales</taxon>
        <taxon>Sphingomonadaceae</taxon>
        <taxon>Sphingobium</taxon>
    </lineage>
</organism>
<keyword evidence="4" id="KW-0410">Iron transport</keyword>
<dbReference type="RefSeq" id="WP_380805908.1">
    <property type="nucleotide sequence ID" value="NZ_JBHSFZ010000044.1"/>
</dbReference>
<feature type="domain" description="TonB-dependent receptor plug" evidence="15">
    <location>
        <begin position="38"/>
        <end position="147"/>
    </location>
</feature>
<evidence type="ECO:0000259" key="15">
    <source>
        <dbReference type="Pfam" id="PF07715"/>
    </source>
</evidence>
<evidence type="ECO:0000256" key="7">
    <source>
        <dbReference type="ARBA" id="ARBA00023065"/>
    </source>
</evidence>
<evidence type="ECO:0000256" key="10">
    <source>
        <dbReference type="ARBA" id="ARBA00023237"/>
    </source>
</evidence>
<dbReference type="EMBL" id="JBHSFZ010000044">
    <property type="protein sequence ID" value="MFC4595578.1"/>
    <property type="molecule type" value="Genomic_DNA"/>
</dbReference>
<evidence type="ECO:0000256" key="1">
    <source>
        <dbReference type="ARBA" id="ARBA00004571"/>
    </source>
</evidence>
<dbReference type="PROSITE" id="PS52016">
    <property type="entry name" value="TONB_DEPENDENT_REC_3"/>
    <property type="match status" value="1"/>
</dbReference>
<dbReference type="Proteomes" id="UP001595957">
    <property type="component" value="Unassembled WGS sequence"/>
</dbReference>
<dbReference type="InterPro" id="IPR039426">
    <property type="entry name" value="TonB-dep_rcpt-like"/>
</dbReference>
<comment type="caution">
    <text evidence="16">The sequence shown here is derived from an EMBL/GenBank/DDBJ whole genome shotgun (WGS) entry which is preliminary data.</text>
</comment>
<protein>
    <submittedName>
        <fullName evidence="16">TonB-dependent receptor</fullName>
    </submittedName>
</protein>
<keyword evidence="7" id="KW-0406">Ion transport</keyword>
<proteinExistence type="inferred from homology"/>
<evidence type="ECO:0000313" key="17">
    <source>
        <dbReference type="Proteomes" id="UP001595957"/>
    </source>
</evidence>
<dbReference type="PANTHER" id="PTHR32552:SF81">
    <property type="entry name" value="TONB-DEPENDENT OUTER MEMBRANE RECEPTOR"/>
    <property type="match status" value="1"/>
</dbReference>
<dbReference type="Pfam" id="PF07715">
    <property type="entry name" value="Plug"/>
    <property type="match status" value="1"/>
</dbReference>
<evidence type="ECO:0000256" key="4">
    <source>
        <dbReference type="ARBA" id="ARBA00022496"/>
    </source>
</evidence>
<sequence>MTGTVYAQEAPAADQSAERGDSGLTDIVVTARKRAESLQDVPTAVTAMDAALIADLQIESFQDVGKTAPNVVIQKQAGSPTAPQFNIRGVSSGSINFQIDSGVALYVDGVYLGRPGNSAFDLSDIERIEVLRGPQGTLFGRNSTGGAISFVTAAPTGKFGVIADATIGNYQRRRARITVNTPEWNGLAARITYAHDENTGYVKNSGPRRTYLFPEPFGPKTSADNFGANNNESVFVAVRYSGIDNLTVDYRFDYADLVTTLDAMQLLNGGAAFGGITNFPNQSALGGTAVESLKRLSSVPIDGLAPATQKTWGHSLTAVYDLNDMLTVKYIGALRGFTVNSSSDLDGNALVDPYGGTGGDFQALAAVRYAKQRQWSHELQLLGHTSAVDFVGGLFYYREKAFLNSPVIFGLVSQPGQPIPIVNPDSYLAGGDLLRVLNKSYAAYAHVDVRVADGLEISGGTRYSYDDRTENDLLAAPRTPTVPRGSFSAKQGRFDYDASVRYQFAPNNSVYAKFTTGFVSGGIFHGAEFEPETIKSYELGLKSEFLNRRVRVNLALFQADRKALQVTGFDPNQGGNILLNTGTERARGIELETTVIPVDGLTLTANYGFTDVNPKAETSNPAATPVRTYQPRHTGYLAAQYEAAAFPDGTTLSFRIDGQYEGKHYRLQCPIGALQSPTEGCLGSGDAVLDRALVIPSSWEIGARMTFAEIPLGSLKGRISLWGKNLNNSDKPEFLFPVFDTWAVGTFQQPRTYGVDFGLQF</sequence>
<dbReference type="InterPro" id="IPR012910">
    <property type="entry name" value="Plug_dom"/>
</dbReference>
<evidence type="ECO:0000256" key="2">
    <source>
        <dbReference type="ARBA" id="ARBA00022448"/>
    </source>
</evidence>
<keyword evidence="17" id="KW-1185">Reference proteome</keyword>
<dbReference type="Gene3D" id="2.40.170.20">
    <property type="entry name" value="TonB-dependent receptor, beta-barrel domain"/>
    <property type="match status" value="1"/>
</dbReference>
<dbReference type="InterPro" id="IPR000531">
    <property type="entry name" value="Beta-barrel_TonB"/>
</dbReference>
<keyword evidence="10 11" id="KW-0998">Cell outer membrane</keyword>
<comment type="similarity">
    <text evidence="11 12">Belongs to the TonB-dependent receptor family.</text>
</comment>
<evidence type="ECO:0000256" key="8">
    <source>
        <dbReference type="ARBA" id="ARBA00023077"/>
    </source>
</evidence>
<keyword evidence="2 11" id="KW-0813">Transport</keyword>
<keyword evidence="16" id="KW-0675">Receptor</keyword>
<feature type="region of interest" description="Disordered" evidence="13">
    <location>
        <begin position="1"/>
        <end position="21"/>
    </location>
</feature>
<dbReference type="Pfam" id="PF00593">
    <property type="entry name" value="TonB_dep_Rec_b-barrel"/>
    <property type="match status" value="1"/>
</dbReference>
<keyword evidence="8 12" id="KW-0798">TonB box</keyword>
<comment type="subcellular location">
    <subcellularLocation>
        <location evidence="1 11">Cell outer membrane</location>
        <topology evidence="1 11">Multi-pass membrane protein</topology>
    </subcellularLocation>
</comment>
<feature type="domain" description="TonB-dependent receptor-like beta-barrel" evidence="14">
    <location>
        <begin position="293"/>
        <end position="660"/>
    </location>
</feature>
<keyword evidence="5 11" id="KW-0812">Transmembrane</keyword>
<evidence type="ECO:0000313" key="16">
    <source>
        <dbReference type="EMBL" id="MFC4595578.1"/>
    </source>
</evidence>
<reference evidence="17" key="1">
    <citation type="journal article" date="2019" name="Int. J. Syst. Evol. Microbiol.">
        <title>The Global Catalogue of Microorganisms (GCM) 10K type strain sequencing project: providing services to taxonomists for standard genome sequencing and annotation.</title>
        <authorList>
            <consortium name="The Broad Institute Genomics Platform"/>
            <consortium name="The Broad Institute Genome Sequencing Center for Infectious Disease"/>
            <person name="Wu L."/>
            <person name="Ma J."/>
        </authorList>
    </citation>
    <scope>NUCLEOTIDE SEQUENCE [LARGE SCALE GENOMIC DNA]</scope>
    <source>
        <strain evidence="17">NBRC 103632</strain>
    </source>
</reference>
<keyword evidence="9 11" id="KW-0472">Membrane</keyword>
<evidence type="ECO:0000259" key="14">
    <source>
        <dbReference type="Pfam" id="PF00593"/>
    </source>
</evidence>